<organism evidence="2 3">
    <name type="scientific">Oedothorax gibbosus</name>
    <dbReference type="NCBI Taxonomy" id="931172"/>
    <lineage>
        <taxon>Eukaryota</taxon>
        <taxon>Metazoa</taxon>
        <taxon>Ecdysozoa</taxon>
        <taxon>Arthropoda</taxon>
        <taxon>Chelicerata</taxon>
        <taxon>Arachnida</taxon>
        <taxon>Araneae</taxon>
        <taxon>Araneomorphae</taxon>
        <taxon>Entelegynae</taxon>
        <taxon>Araneoidea</taxon>
        <taxon>Linyphiidae</taxon>
        <taxon>Erigoninae</taxon>
        <taxon>Oedothorax</taxon>
    </lineage>
</organism>
<dbReference type="Proteomes" id="UP000827092">
    <property type="component" value="Unassembled WGS sequence"/>
</dbReference>
<feature type="compositionally biased region" description="Polar residues" evidence="1">
    <location>
        <begin position="67"/>
        <end position="95"/>
    </location>
</feature>
<gene>
    <name evidence="2" type="ORF">JTE90_017991</name>
</gene>
<name>A0AAV6VA04_9ARAC</name>
<accession>A0AAV6VA04</accession>
<feature type="compositionally biased region" description="Polar residues" evidence="1">
    <location>
        <begin position="117"/>
        <end position="131"/>
    </location>
</feature>
<evidence type="ECO:0000256" key="1">
    <source>
        <dbReference type="SAM" id="MobiDB-lite"/>
    </source>
</evidence>
<feature type="region of interest" description="Disordered" evidence="1">
    <location>
        <begin position="24"/>
        <end position="131"/>
    </location>
</feature>
<protein>
    <submittedName>
        <fullName evidence="2">Uncharacterized protein</fullName>
    </submittedName>
</protein>
<feature type="compositionally biased region" description="Polar residues" evidence="1">
    <location>
        <begin position="51"/>
        <end position="60"/>
    </location>
</feature>
<comment type="caution">
    <text evidence="2">The sequence shown here is derived from an EMBL/GenBank/DDBJ whole genome shotgun (WGS) entry which is preliminary data.</text>
</comment>
<evidence type="ECO:0000313" key="2">
    <source>
        <dbReference type="EMBL" id="KAG8192461.1"/>
    </source>
</evidence>
<evidence type="ECO:0000313" key="3">
    <source>
        <dbReference type="Proteomes" id="UP000827092"/>
    </source>
</evidence>
<reference evidence="2 3" key="1">
    <citation type="journal article" date="2022" name="Nat. Ecol. Evol.">
        <title>A masculinizing supergene underlies an exaggerated male reproductive morph in a spider.</title>
        <authorList>
            <person name="Hendrickx F."/>
            <person name="De Corte Z."/>
            <person name="Sonet G."/>
            <person name="Van Belleghem S.M."/>
            <person name="Kostlbacher S."/>
            <person name="Vangestel C."/>
        </authorList>
    </citation>
    <scope>NUCLEOTIDE SEQUENCE [LARGE SCALE GENOMIC DNA]</scope>
    <source>
        <strain evidence="2">W744_W776</strain>
    </source>
</reference>
<keyword evidence="3" id="KW-1185">Reference proteome</keyword>
<sequence length="131" mass="13527">MKTTSLSQSLQNGSVSVVLSLPEEQTSSLSQPGGSILSSSISSPTDGGSRYQPSNRSSDNIPAVQSHEPQGSTKAEPISNSQLYLKQPSPQSITMDFNRGGLPPGTLPVDTQGGTDGTPNASPINQDVLTS</sequence>
<proteinExistence type="predicted"/>
<dbReference type="EMBL" id="JAFNEN010000139">
    <property type="protein sequence ID" value="KAG8192461.1"/>
    <property type="molecule type" value="Genomic_DNA"/>
</dbReference>
<dbReference type="AlphaFoldDB" id="A0AAV6VA04"/>
<feature type="compositionally biased region" description="Low complexity" evidence="1">
    <location>
        <begin position="27"/>
        <end position="44"/>
    </location>
</feature>